<name>A0A427AEU4_ENSVE</name>
<evidence type="ECO:0000313" key="2">
    <source>
        <dbReference type="Proteomes" id="UP000287651"/>
    </source>
</evidence>
<evidence type="ECO:0000313" key="1">
    <source>
        <dbReference type="EMBL" id="RRT74787.1"/>
    </source>
</evidence>
<comment type="caution">
    <text evidence="1">The sequence shown here is derived from an EMBL/GenBank/DDBJ whole genome shotgun (WGS) entry which is preliminary data.</text>
</comment>
<dbReference type="AlphaFoldDB" id="A0A427AEU4"/>
<protein>
    <submittedName>
        <fullName evidence="1">Uncharacterized protein</fullName>
    </submittedName>
</protein>
<proteinExistence type="predicted"/>
<dbReference type="EMBL" id="AMZH03002675">
    <property type="protein sequence ID" value="RRT74787.1"/>
    <property type="molecule type" value="Genomic_DNA"/>
</dbReference>
<sequence length="142" mass="15700">MELPKLITKVSLAVRWSVHAARMLTQGPKISCFFYGIAFRDRTLWGEMSDGGSSSYSKNCALKEMVAIALDVEFAYAIIRLSSLKGTNAVGKLQLESTMNNWVEVVEAMLEDDDVLAVEVSGRYTRVEDYDNGPLAEAESLP</sequence>
<gene>
    <name evidence="1" type="ORF">B296_00006187</name>
</gene>
<reference evidence="1 2" key="1">
    <citation type="journal article" date="2014" name="Agronomy (Basel)">
        <title>A Draft Genome Sequence for Ensete ventricosum, the Drought-Tolerant Tree Against Hunger.</title>
        <authorList>
            <person name="Harrison J."/>
            <person name="Moore K.A."/>
            <person name="Paszkiewicz K."/>
            <person name="Jones T."/>
            <person name="Grant M."/>
            <person name="Ambacheew D."/>
            <person name="Muzemil S."/>
            <person name="Studholme D.J."/>
        </authorList>
    </citation>
    <scope>NUCLEOTIDE SEQUENCE [LARGE SCALE GENOMIC DNA]</scope>
</reference>
<accession>A0A427AEU4</accession>
<organism evidence="1 2">
    <name type="scientific">Ensete ventricosum</name>
    <name type="common">Abyssinian banana</name>
    <name type="synonym">Musa ensete</name>
    <dbReference type="NCBI Taxonomy" id="4639"/>
    <lineage>
        <taxon>Eukaryota</taxon>
        <taxon>Viridiplantae</taxon>
        <taxon>Streptophyta</taxon>
        <taxon>Embryophyta</taxon>
        <taxon>Tracheophyta</taxon>
        <taxon>Spermatophyta</taxon>
        <taxon>Magnoliopsida</taxon>
        <taxon>Liliopsida</taxon>
        <taxon>Zingiberales</taxon>
        <taxon>Musaceae</taxon>
        <taxon>Ensete</taxon>
    </lineage>
</organism>
<dbReference type="Proteomes" id="UP000287651">
    <property type="component" value="Unassembled WGS sequence"/>
</dbReference>